<dbReference type="RefSeq" id="WP_039220883.1">
    <property type="nucleotide sequence ID" value="NZ_JWLW01000018.1"/>
</dbReference>
<evidence type="ECO:0000256" key="1">
    <source>
        <dbReference type="ARBA" id="ARBA00004496"/>
    </source>
</evidence>
<evidence type="ECO:0000256" key="3">
    <source>
        <dbReference type="ARBA" id="ARBA00022490"/>
    </source>
</evidence>
<dbReference type="InterPro" id="IPR027396">
    <property type="entry name" value="DsrEFH-like"/>
</dbReference>
<gene>
    <name evidence="5" type="ORF">RJ41_11740</name>
</gene>
<dbReference type="GO" id="GO:1990228">
    <property type="term" value="C:sulfurtransferase complex"/>
    <property type="evidence" value="ECO:0007669"/>
    <property type="project" value="TreeGrafter"/>
</dbReference>
<comment type="similarity">
    <text evidence="2">Belongs to the DsrE/TusD family.</text>
</comment>
<dbReference type="PANTHER" id="PTHR34874:SF3">
    <property type="entry name" value="SULFURTRANSFERASE TUSD"/>
    <property type="match status" value="1"/>
</dbReference>
<organism evidence="5 6">
    <name type="scientific">Alteromonas marina</name>
    <dbReference type="NCBI Taxonomy" id="203795"/>
    <lineage>
        <taxon>Bacteria</taxon>
        <taxon>Pseudomonadati</taxon>
        <taxon>Pseudomonadota</taxon>
        <taxon>Gammaproteobacteria</taxon>
        <taxon>Alteromonadales</taxon>
        <taxon>Alteromonadaceae</taxon>
        <taxon>Alteromonas/Salinimonas group</taxon>
        <taxon>Alteromonas</taxon>
    </lineage>
</organism>
<keyword evidence="3" id="KW-0963">Cytoplasm</keyword>
<evidence type="ECO:0000313" key="5">
    <source>
        <dbReference type="EMBL" id="KHT52032.1"/>
    </source>
</evidence>
<reference evidence="5 6" key="1">
    <citation type="submission" date="2014-12" db="EMBL/GenBank/DDBJ databases">
        <title>Genome sequencing of Alteromonas marina AD001.</title>
        <authorList>
            <person name="Adrian T.G.S."/>
            <person name="Chan K.G."/>
        </authorList>
    </citation>
    <scope>NUCLEOTIDE SEQUENCE [LARGE SCALE GENOMIC DNA]</scope>
    <source>
        <strain evidence="5 6">AD001</strain>
    </source>
</reference>
<dbReference type="Pfam" id="PF02635">
    <property type="entry name" value="DsrE"/>
    <property type="match status" value="1"/>
</dbReference>
<dbReference type="Proteomes" id="UP000031197">
    <property type="component" value="Unassembled WGS sequence"/>
</dbReference>
<evidence type="ECO:0000256" key="4">
    <source>
        <dbReference type="ARBA" id="ARBA00022679"/>
    </source>
</evidence>
<evidence type="ECO:0000256" key="2">
    <source>
        <dbReference type="ARBA" id="ARBA00007067"/>
    </source>
</evidence>
<dbReference type="GO" id="GO:0097163">
    <property type="term" value="F:sulfur carrier activity"/>
    <property type="evidence" value="ECO:0007669"/>
    <property type="project" value="TreeGrafter"/>
</dbReference>
<dbReference type="SUPFAM" id="SSF75169">
    <property type="entry name" value="DsrEFH-like"/>
    <property type="match status" value="1"/>
</dbReference>
<accession>A0A0B3Z3H3</accession>
<evidence type="ECO:0000313" key="6">
    <source>
        <dbReference type="Proteomes" id="UP000031197"/>
    </source>
</evidence>
<comment type="caution">
    <text evidence="5">The sequence shown here is derived from an EMBL/GenBank/DDBJ whole genome shotgun (WGS) entry which is preliminary data.</text>
</comment>
<comment type="subcellular location">
    <subcellularLocation>
        <location evidence="1">Cytoplasm</location>
    </subcellularLocation>
</comment>
<dbReference type="InterPro" id="IPR003787">
    <property type="entry name" value="Sulphur_relay_DsrE/F-like"/>
</dbReference>
<dbReference type="OrthoDB" id="9787483at2"/>
<dbReference type="NCBIfam" id="NF001237">
    <property type="entry name" value="PRK00207.1"/>
    <property type="match status" value="1"/>
</dbReference>
<dbReference type="NCBIfam" id="TIGR03012">
    <property type="entry name" value="sulf_tusD_dsrE"/>
    <property type="match status" value="1"/>
</dbReference>
<dbReference type="GO" id="GO:0016783">
    <property type="term" value="F:sulfurtransferase activity"/>
    <property type="evidence" value="ECO:0007669"/>
    <property type="project" value="InterPro"/>
</dbReference>
<dbReference type="InterPro" id="IPR017463">
    <property type="entry name" value="Sulphur_relay_TusD/DsrE"/>
</dbReference>
<dbReference type="PANTHER" id="PTHR34874">
    <property type="entry name" value="PROTEIN YCHN"/>
    <property type="match status" value="1"/>
</dbReference>
<keyword evidence="4" id="KW-0808">Transferase</keyword>
<dbReference type="EMBL" id="JWLW01000018">
    <property type="protein sequence ID" value="KHT52032.1"/>
    <property type="molecule type" value="Genomic_DNA"/>
</dbReference>
<sequence>MAEYSVLITSSPFQGDTALRALAFVQGAIDNGDVVNNVFFYSEGVHHTNNLMLKTGDELFAFDGWKALATEHNVKLLVCITAAVKRGIVSELEAKENGLSQANLSAPFEQAGLGEFFTALHDCNRLVQF</sequence>
<proteinExistence type="inferred from homology"/>
<dbReference type="Gene3D" id="3.40.1260.10">
    <property type="entry name" value="DsrEFH-like"/>
    <property type="match status" value="1"/>
</dbReference>
<name>A0A0B3Z3H3_9ALTE</name>
<protein>
    <submittedName>
        <fullName evidence="5">Sulfur transfer complex subunit TusD</fullName>
    </submittedName>
</protein>
<dbReference type="GO" id="GO:0002143">
    <property type="term" value="P:tRNA wobble position uridine thiolation"/>
    <property type="evidence" value="ECO:0007669"/>
    <property type="project" value="TreeGrafter"/>
</dbReference>
<dbReference type="AlphaFoldDB" id="A0A0B3Z3H3"/>
<keyword evidence="6" id="KW-1185">Reference proteome</keyword>